<dbReference type="PANTHER" id="PTHR21060">
    <property type="entry name" value="ACETATE KINASE"/>
    <property type="match status" value="1"/>
</dbReference>
<dbReference type="EMBL" id="AYZE01000008">
    <property type="protein sequence ID" value="KRM92039.1"/>
    <property type="molecule type" value="Genomic_DNA"/>
</dbReference>
<dbReference type="Gene3D" id="3.30.420.40">
    <property type="match status" value="2"/>
</dbReference>
<comment type="caution">
    <text evidence="8">The sequence shown here is derived from an EMBL/GenBank/DDBJ whole genome shotgun (WGS) entry which is preliminary data.</text>
</comment>
<dbReference type="InterPro" id="IPR000890">
    <property type="entry name" value="Aliphatic_acid_kin_short-chain"/>
</dbReference>
<evidence type="ECO:0000313" key="8">
    <source>
        <dbReference type="EMBL" id="KRM92039.1"/>
    </source>
</evidence>
<name>A0A0R2CKT0_9LACO</name>
<keyword evidence="2 6" id="KW-0808">Transferase</keyword>
<dbReference type="AlphaFoldDB" id="A0A0R2CKT0"/>
<evidence type="ECO:0000256" key="6">
    <source>
        <dbReference type="HAMAP-Rule" id="MF_00020"/>
    </source>
</evidence>
<evidence type="ECO:0000256" key="2">
    <source>
        <dbReference type="ARBA" id="ARBA00022679"/>
    </source>
</evidence>
<dbReference type="PRINTS" id="PR00471">
    <property type="entry name" value="ACETATEKNASE"/>
</dbReference>
<keyword evidence="3 6" id="KW-0547">Nucleotide-binding</keyword>
<feature type="binding site" evidence="6">
    <location>
        <position position="340"/>
    </location>
    <ligand>
        <name>Mg(2+)</name>
        <dbReference type="ChEBI" id="CHEBI:18420"/>
    </ligand>
</feature>
<dbReference type="NCBIfam" id="TIGR00016">
    <property type="entry name" value="ackA"/>
    <property type="match status" value="1"/>
</dbReference>
<protein>
    <recommendedName>
        <fullName evidence="6">Acetate kinase</fullName>
        <ecNumber evidence="6">2.7.2.1</ecNumber>
    </recommendedName>
    <alternativeName>
        <fullName evidence="6">Acetokinase</fullName>
    </alternativeName>
</protein>
<feature type="site" description="Transition state stabilizer" evidence="6">
    <location>
        <position position="197"/>
    </location>
</feature>
<feature type="binding site" evidence="6">
    <location>
        <begin position="164"/>
        <end position="168"/>
    </location>
    <ligand>
        <name>ATP</name>
        <dbReference type="ChEBI" id="CHEBI:30616"/>
    </ligand>
</feature>
<evidence type="ECO:0000256" key="4">
    <source>
        <dbReference type="ARBA" id="ARBA00022777"/>
    </source>
</evidence>
<dbReference type="InterPro" id="IPR023865">
    <property type="entry name" value="Aliphatic_acid_kinase_CS"/>
</dbReference>
<dbReference type="Pfam" id="PF00871">
    <property type="entry name" value="Acetate_kinase"/>
    <property type="match status" value="1"/>
</dbReference>
<dbReference type="GO" id="GO:0006085">
    <property type="term" value="P:acetyl-CoA biosynthetic process"/>
    <property type="evidence" value="ECO:0007669"/>
    <property type="project" value="UniProtKB-UniRule"/>
</dbReference>
<dbReference type="GO" id="GO:0005524">
    <property type="term" value="F:ATP binding"/>
    <property type="evidence" value="ECO:0007669"/>
    <property type="project" value="UniProtKB-KW"/>
</dbReference>
<dbReference type="SUPFAM" id="SSF53067">
    <property type="entry name" value="Actin-like ATPase domain"/>
    <property type="match status" value="2"/>
</dbReference>
<dbReference type="PIRSF" id="PIRSF000722">
    <property type="entry name" value="Acetate_prop_kin"/>
    <property type="match status" value="1"/>
</dbReference>
<dbReference type="STRING" id="1423729.FC80_GL000219"/>
<evidence type="ECO:0000256" key="3">
    <source>
        <dbReference type="ARBA" id="ARBA00022741"/>
    </source>
</evidence>
<organism evidence="8 9">
    <name type="scientific">Liquorilactobacillus cacaonum DSM 21116</name>
    <dbReference type="NCBI Taxonomy" id="1423729"/>
    <lineage>
        <taxon>Bacteria</taxon>
        <taxon>Bacillati</taxon>
        <taxon>Bacillota</taxon>
        <taxon>Bacilli</taxon>
        <taxon>Lactobacillales</taxon>
        <taxon>Lactobacillaceae</taxon>
        <taxon>Liquorilactobacillus</taxon>
    </lineage>
</organism>
<dbReference type="HAMAP" id="MF_00020">
    <property type="entry name" value="Acetate_kinase"/>
    <property type="match status" value="1"/>
</dbReference>
<evidence type="ECO:0000256" key="5">
    <source>
        <dbReference type="ARBA" id="ARBA00022840"/>
    </source>
</evidence>
<dbReference type="InterPro" id="IPR043129">
    <property type="entry name" value="ATPase_NBD"/>
</dbReference>
<dbReference type="Proteomes" id="UP000051131">
    <property type="component" value="Unassembled WGS sequence"/>
</dbReference>
<proteinExistence type="inferred from homology"/>
<comment type="catalytic activity">
    <reaction evidence="6">
        <text>acetate + ATP = acetyl phosphate + ADP</text>
        <dbReference type="Rhea" id="RHEA:11352"/>
        <dbReference type="ChEBI" id="CHEBI:22191"/>
        <dbReference type="ChEBI" id="CHEBI:30089"/>
        <dbReference type="ChEBI" id="CHEBI:30616"/>
        <dbReference type="ChEBI" id="CHEBI:456216"/>
        <dbReference type="EC" id="2.7.2.1"/>
    </reaction>
</comment>
<dbReference type="PANTHER" id="PTHR21060:SF15">
    <property type="entry name" value="ACETATE KINASE-RELATED"/>
    <property type="match status" value="1"/>
</dbReference>
<dbReference type="InterPro" id="IPR004372">
    <property type="entry name" value="Ac/propionate_kinase"/>
</dbReference>
<accession>A0A0R2CKT0</accession>
<keyword evidence="9" id="KW-1185">Reference proteome</keyword>
<comment type="subcellular location">
    <subcellularLocation>
        <location evidence="6">Cytoplasm</location>
    </subcellularLocation>
</comment>
<evidence type="ECO:0000313" key="9">
    <source>
        <dbReference type="Proteomes" id="UP000051131"/>
    </source>
</evidence>
<keyword evidence="6" id="KW-0460">Magnesium</keyword>
<feature type="binding site" evidence="6">
    <location>
        <begin position="287"/>
        <end position="291"/>
    </location>
    <ligand>
        <name>ATP</name>
        <dbReference type="ChEBI" id="CHEBI:30616"/>
    </ligand>
</feature>
<comment type="similarity">
    <text evidence="1 6 7">Belongs to the acetokinase family.</text>
</comment>
<evidence type="ECO:0000256" key="1">
    <source>
        <dbReference type="ARBA" id="ARBA00008748"/>
    </source>
</evidence>
<dbReference type="UniPathway" id="UPA00340">
    <property type="reaction ID" value="UER00458"/>
</dbReference>
<feature type="active site" description="Proton donor/acceptor" evidence="6">
    <location>
        <position position="104"/>
    </location>
</feature>
<feature type="binding site" evidence="6">
    <location>
        <position position="47"/>
    </location>
    <ligand>
        <name>substrate</name>
    </ligand>
</feature>
<keyword evidence="6" id="KW-0963">Cytoplasm</keyword>
<dbReference type="PROSITE" id="PS01076">
    <property type="entry name" value="ACETATE_KINASE_2"/>
    <property type="match status" value="1"/>
</dbReference>
<comment type="caution">
    <text evidence="6">Lacks conserved residue(s) required for the propagation of feature annotation.</text>
</comment>
<comment type="function">
    <text evidence="6">Catalyzes the formation of acetyl phosphate from acetate and ATP. Can also catalyze the reverse reaction.</text>
</comment>
<dbReference type="PATRIC" id="fig|1423729.3.peg.220"/>
<comment type="pathway">
    <text evidence="6">Metabolic intermediate biosynthesis; acetyl-CoA biosynthesis; acetyl-CoA from acetate: step 1/2.</text>
</comment>
<dbReference type="GO" id="GO:0005737">
    <property type="term" value="C:cytoplasm"/>
    <property type="evidence" value="ECO:0007669"/>
    <property type="project" value="UniProtKB-SubCell"/>
</dbReference>
<feature type="site" description="Transition state stabilizer" evidence="6">
    <location>
        <position position="136"/>
    </location>
</feature>
<dbReference type="EC" id="2.7.2.1" evidence="6"/>
<sequence length="362" mass="39765">MIISLPGSEPIPYTYTMKSTPVALVISLLKKYNVIKNPKEIVGIGHRIVAGGEIFKKSITLTPDMLIQLQSIHDLAPLHNPANIAGIQDAMNLLPDCPQVAVFDTSFFSDLPPENYLYALPLDFYRDYHIRKYGAHGTSHRFVAQQAASLLGYSLSSLKLITLHLGSGASIAAIRYGKSIDISMGFSPLTGLLMGTRCGDIDPSALAFLIKNQAFSSIDDCMETLNKKSGLLGISGISSDIRKIEAHIEDNHQAKLAINMFVKKICDYLGAYWLELGGADALVFTGGIGENDCYIRKLICQKLTCLGIGINSANNKNQEAPFDFANYNSKARLLVIPTNEELMIARDTYELIRRKEDVMDTV</sequence>
<feature type="binding site" evidence="6">
    <location>
        <begin position="240"/>
        <end position="242"/>
    </location>
    <ligand>
        <name>ATP</name>
        <dbReference type="ChEBI" id="CHEBI:30616"/>
    </ligand>
</feature>
<comment type="subunit">
    <text evidence="6">Homodimer.</text>
</comment>
<dbReference type="GO" id="GO:0008776">
    <property type="term" value="F:acetate kinase activity"/>
    <property type="evidence" value="ECO:0007669"/>
    <property type="project" value="UniProtKB-UniRule"/>
</dbReference>
<gene>
    <name evidence="6" type="primary">ackA</name>
    <name evidence="8" type="ORF">FC80_GL000219</name>
</gene>
<keyword evidence="5 6" id="KW-0067">ATP-binding</keyword>
<keyword evidence="6" id="KW-0479">Metal-binding</keyword>
<dbReference type="GO" id="GO:0006083">
    <property type="term" value="P:acetate metabolic process"/>
    <property type="evidence" value="ECO:0007669"/>
    <property type="project" value="TreeGrafter"/>
</dbReference>
<dbReference type="GO" id="GO:0000287">
    <property type="term" value="F:magnesium ion binding"/>
    <property type="evidence" value="ECO:0007669"/>
    <property type="project" value="UniProtKB-UniRule"/>
</dbReference>
<reference evidence="8 9" key="1">
    <citation type="journal article" date="2015" name="Genome Announc.">
        <title>Expanding the biotechnology potential of lactobacilli through comparative genomics of 213 strains and associated genera.</title>
        <authorList>
            <person name="Sun Z."/>
            <person name="Harris H.M."/>
            <person name="McCann A."/>
            <person name="Guo C."/>
            <person name="Argimon S."/>
            <person name="Zhang W."/>
            <person name="Yang X."/>
            <person name="Jeffery I.B."/>
            <person name="Cooney J.C."/>
            <person name="Kagawa T.F."/>
            <person name="Liu W."/>
            <person name="Song Y."/>
            <person name="Salvetti E."/>
            <person name="Wrobel A."/>
            <person name="Rasinkangas P."/>
            <person name="Parkhill J."/>
            <person name="Rea M.C."/>
            <person name="O'Sullivan O."/>
            <person name="Ritari J."/>
            <person name="Douillard F.P."/>
            <person name="Paul Ross R."/>
            <person name="Yang R."/>
            <person name="Briner A.E."/>
            <person name="Felis G.E."/>
            <person name="de Vos W.M."/>
            <person name="Barrangou R."/>
            <person name="Klaenhammer T.R."/>
            <person name="Caufield P.W."/>
            <person name="Cui Y."/>
            <person name="Zhang H."/>
            <person name="O'Toole P.W."/>
        </authorList>
    </citation>
    <scope>NUCLEOTIDE SEQUENCE [LARGE SCALE GENOMIC DNA]</scope>
    <source>
        <strain evidence="8 9">DSM 21116</strain>
    </source>
</reference>
<comment type="cofactor">
    <cofactor evidence="6">
        <name>Mg(2+)</name>
        <dbReference type="ChEBI" id="CHEBI:18420"/>
    </cofactor>
    <cofactor evidence="6">
        <name>Mn(2+)</name>
        <dbReference type="ChEBI" id="CHEBI:29035"/>
    </cofactor>
    <text evidence="6">Mg(2+). Can also accept Mn(2+).</text>
</comment>
<evidence type="ECO:0000256" key="7">
    <source>
        <dbReference type="RuleBase" id="RU003835"/>
    </source>
</evidence>
<keyword evidence="4 6" id="KW-0418">Kinase</keyword>